<dbReference type="Proteomes" id="UP000013307">
    <property type="component" value="Chromosome"/>
</dbReference>
<dbReference type="SUPFAM" id="SSF52788">
    <property type="entry name" value="Phosphotyrosine protein phosphatases I"/>
    <property type="match status" value="1"/>
</dbReference>
<protein>
    <submittedName>
        <fullName evidence="3">Protein tyrosine phosphatase</fullName>
    </submittedName>
</protein>
<dbReference type="RefSeq" id="WP_015591536.1">
    <property type="nucleotide sequence ID" value="NC_021169.1"/>
</dbReference>
<dbReference type="Gene3D" id="3.40.50.2300">
    <property type="match status" value="1"/>
</dbReference>
<proteinExistence type="predicted"/>
<dbReference type="Pfam" id="PF01451">
    <property type="entry name" value="LMWPc"/>
    <property type="match status" value="1"/>
</dbReference>
<dbReference type="AlphaFoldDB" id="N0BNN8"/>
<dbReference type="EMBL" id="CP005290">
    <property type="protein sequence ID" value="AGK61940.1"/>
    <property type="molecule type" value="Genomic_DNA"/>
</dbReference>
<feature type="domain" description="Phosphotyrosine protein phosphatase I" evidence="2">
    <location>
        <begin position="6"/>
        <end position="133"/>
    </location>
</feature>
<dbReference type="InterPro" id="IPR036196">
    <property type="entry name" value="Ptyr_pPase_sf"/>
</dbReference>
<evidence type="ECO:0000313" key="4">
    <source>
        <dbReference type="Proteomes" id="UP000013307"/>
    </source>
</evidence>
<dbReference type="OrthoDB" id="295776at2157"/>
<dbReference type="PANTHER" id="PTHR43428:SF1">
    <property type="entry name" value="ARSENATE REDUCTASE"/>
    <property type="match status" value="1"/>
</dbReference>
<dbReference type="HOGENOM" id="CLU_071415_3_2_2"/>
<accession>N0BNN8</accession>
<dbReference type="GeneID" id="15393608"/>
<keyword evidence="1" id="KW-0059">Arsenical resistance</keyword>
<organism evidence="3 4">
    <name type="scientific">Archaeoglobus sulfaticallidus PM70-1</name>
    <dbReference type="NCBI Taxonomy" id="387631"/>
    <lineage>
        <taxon>Archaea</taxon>
        <taxon>Methanobacteriati</taxon>
        <taxon>Methanobacteriota</taxon>
        <taxon>Archaeoglobi</taxon>
        <taxon>Archaeoglobales</taxon>
        <taxon>Archaeoglobaceae</taxon>
        <taxon>Archaeoglobus</taxon>
    </lineage>
</organism>
<dbReference type="GO" id="GO:0046685">
    <property type="term" value="P:response to arsenic-containing substance"/>
    <property type="evidence" value="ECO:0007669"/>
    <property type="project" value="UniProtKB-KW"/>
</dbReference>
<dbReference type="InterPro" id="IPR023485">
    <property type="entry name" value="Ptyr_pPase"/>
</dbReference>
<sequence>MRRMKKKVLFLCTENSARSQMAEGLLRALYGDRFEVYSAGIKPKTVNPNAVKVMREIGIDISSQKSKSVEEFRGMKFDLVVTVCDDAKENCPFFPGKKIVHKSFTDPAKSNNLDAFRKVRDEIRKWIIEYFGGRIR</sequence>
<dbReference type="eggNOG" id="arCOG04425">
    <property type="taxonomic scope" value="Archaea"/>
</dbReference>
<reference evidence="3 4" key="1">
    <citation type="journal article" date="2013" name="Genome Announc.">
        <title>Complete Genome Sequence of the Thermophilic and Facultatively Chemolithoautotrophic Sulfate Reducer Archaeoglobus sulfaticallidus Strain PM70-1T.</title>
        <authorList>
            <person name="Stokke R."/>
            <person name="Hocking W.P."/>
            <person name="Steinsbu B.O."/>
            <person name="Steen I.H."/>
        </authorList>
    </citation>
    <scope>NUCLEOTIDE SEQUENCE [LARGE SCALE GENOMIC DNA]</scope>
    <source>
        <strain evidence="3">PM70-1</strain>
    </source>
</reference>
<dbReference type="SMART" id="SM00226">
    <property type="entry name" value="LMWPc"/>
    <property type="match status" value="1"/>
</dbReference>
<keyword evidence="4" id="KW-1185">Reference proteome</keyword>
<dbReference type="STRING" id="387631.Asulf_01974"/>
<evidence type="ECO:0000256" key="1">
    <source>
        <dbReference type="ARBA" id="ARBA00022849"/>
    </source>
</evidence>
<dbReference type="KEGG" id="ast:Asulf_01974"/>
<gene>
    <name evidence="3" type="ORF">Asulf_01974</name>
</gene>
<dbReference type="PANTHER" id="PTHR43428">
    <property type="entry name" value="ARSENATE REDUCTASE"/>
    <property type="match status" value="1"/>
</dbReference>
<name>N0BNN8_9EURY</name>
<evidence type="ECO:0000313" key="3">
    <source>
        <dbReference type="EMBL" id="AGK61940.1"/>
    </source>
</evidence>
<evidence type="ECO:0000259" key="2">
    <source>
        <dbReference type="SMART" id="SM00226"/>
    </source>
</evidence>
<dbReference type="CDD" id="cd16345">
    <property type="entry name" value="LMWP_ArsC"/>
    <property type="match status" value="1"/>
</dbReference>